<sequence length="121" mass="13289">MNIIQKASIVFATASVISLTTGGIISTVKADTLQASPLIVAQAPITTMTKKSRDQIAVTIKDAEFKFKGTLKRTSGNIFIGEDRQVRVIYDKSTSHVTVINKKTGDEFYNYIFSITDEGRL</sequence>
<dbReference type="KEGG" id="wna:KA717_32225"/>
<protein>
    <submittedName>
        <fullName evidence="1">Uncharacterized protein</fullName>
    </submittedName>
</protein>
<name>A0A977KUN6_9CYAN</name>
<dbReference type="Proteomes" id="UP001065613">
    <property type="component" value="Chromosome"/>
</dbReference>
<dbReference type="AlphaFoldDB" id="A0A977KUN6"/>
<reference evidence="1" key="1">
    <citation type="submission" date="2021-04" db="EMBL/GenBank/DDBJ databases">
        <title>Genome sequence of Woronichinia naegeliana from Washington state freshwater lake bloom.</title>
        <authorList>
            <person name="Dreher T.W."/>
        </authorList>
    </citation>
    <scope>NUCLEOTIDE SEQUENCE</scope>
    <source>
        <strain evidence="1">WA131</strain>
    </source>
</reference>
<organism evidence="1">
    <name type="scientific">Woronichinia naegeliana WA131</name>
    <dbReference type="NCBI Taxonomy" id="2824559"/>
    <lineage>
        <taxon>Bacteria</taxon>
        <taxon>Bacillati</taxon>
        <taxon>Cyanobacteriota</taxon>
        <taxon>Cyanophyceae</taxon>
        <taxon>Synechococcales</taxon>
        <taxon>Coelosphaeriaceae</taxon>
        <taxon>Woronichinia</taxon>
    </lineage>
</organism>
<accession>A0A977KUN6</accession>
<proteinExistence type="predicted"/>
<gene>
    <name evidence="1" type="ORF">KA717_32225</name>
</gene>
<evidence type="ECO:0000313" key="1">
    <source>
        <dbReference type="EMBL" id="UXE60244.1"/>
    </source>
</evidence>
<dbReference type="EMBL" id="CP073041">
    <property type="protein sequence ID" value="UXE60244.1"/>
    <property type="molecule type" value="Genomic_DNA"/>
</dbReference>